<evidence type="ECO:0000256" key="1">
    <source>
        <dbReference type="ARBA" id="ARBA00009716"/>
    </source>
</evidence>
<dbReference type="InterPro" id="IPR002932">
    <property type="entry name" value="Glu_synthdom"/>
</dbReference>
<reference evidence="4 5" key="1">
    <citation type="submission" date="2016-10" db="EMBL/GenBank/DDBJ databases">
        <authorList>
            <person name="de Groot N.N."/>
        </authorList>
    </citation>
    <scope>NUCLEOTIDE SEQUENCE [LARGE SCALE GENOMIC DNA]</scope>
    <source>
        <strain evidence="4 5">DSM 21668</strain>
    </source>
</reference>
<dbReference type="PANTHER" id="PTHR43819:SF1">
    <property type="entry name" value="ARCHAEAL-TYPE GLUTAMATE SYNTHASE [NADPH]"/>
    <property type="match status" value="1"/>
</dbReference>
<dbReference type="GO" id="GO:0006537">
    <property type="term" value="P:glutamate biosynthetic process"/>
    <property type="evidence" value="ECO:0007669"/>
    <property type="project" value="InterPro"/>
</dbReference>
<evidence type="ECO:0000256" key="2">
    <source>
        <dbReference type="PIRNR" id="PIRNR006429"/>
    </source>
</evidence>
<protein>
    <submittedName>
        <fullName evidence="4">Glutamate synthase domain-containing protein 2</fullName>
    </submittedName>
</protein>
<accession>A0A1G9TCK2</accession>
<dbReference type="InterPro" id="IPR024188">
    <property type="entry name" value="GltB"/>
</dbReference>
<sequence length="524" mass="57420">MISFVLLVSFWGWIGYGVLALIVGVGLRDLLQRKHTIQHNFPVIGHFRYFFEELGPPLRQYLVASNRDELPFNRRQRSWIYASSKKENNYQGFGSDQDFNAPGYIFIKHAMLPYVPAHDHPHGYDEQKHEPANATIPCAKVIGPHRRRPYRPASVVNISGMSFGSLSGAAIESLNKGAALFGCYHNTGEGAISPYHKNGAEIVLNIGTSYFGVRDEAGNFSMEKLTELSRTLPQLRMLELKLSQGAKPGKGGVLPASKITHEIAATRGVPMGQDVISPSYHSVFHDVPSMVDFIERMAAETGLPVGIKSAVGKLDMWHELAAYMKATGNGPDFITIDGGEGGTGAAPPAFADHVSLPFVFAFTKVYQIFREAGLTDRIVFIGSGKLGLPDTALMAFALGCDMVNIGRESMLSIGCVQTQLCHTNRCPTGVATQNKWLQGGLDPALKSVRFYQYVKTLSKEILDITHACGYEHPCQVTMEDVDVSAGDNNKTQSLAAVYGYQKAHVTFSGTTTLFNCLHLGKKWK</sequence>
<dbReference type="OrthoDB" id="9758182at2"/>
<dbReference type="Pfam" id="PF01645">
    <property type="entry name" value="Glu_synthase"/>
    <property type="match status" value="1"/>
</dbReference>
<dbReference type="InterPro" id="IPR013785">
    <property type="entry name" value="Aldolase_TIM"/>
</dbReference>
<dbReference type="CDD" id="cd02808">
    <property type="entry name" value="GltS_FMN"/>
    <property type="match status" value="1"/>
</dbReference>
<gene>
    <name evidence="4" type="ORF">SAMN04488090_3508</name>
</gene>
<dbReference type="AlphaFoldDB" id="A0A1G9TCK2"/>
<dbReference type="PANTHER" id="PTHR43819">
    <property type="entry name" value="ARCHAEAL-TYPE GLUTAMATE SYNTHASE [NADPH]"/>
    <property type="match status" value="1"/>
</dbReference>
<dbReference type="PIRSF" id="PIRSF006429">
    <property type="entry name" value="GOGAT_lg_2"/>
    <property type="match status" value="1"/>
</dbReference>
<organism evidence="4 5">
    <name type="scientific">Siphonobacter aquaeclarae</name>
    <dbReference type="NCBI Taxonomy" id="563176"/>
    <lineage>
        <taxon>Bacteria</taxon>
        <taxon>Pseudomonadati</taxon>
        <taxon>Bacteroidota</taxon>
        <taxon>Cytophagia</taxon>
        <taxon>Cytophagales</taxon>
        <taxon>Cytophagaceae</taxon>
        <taxon>Siphonobacter</taxon>
    </lineage>
</organism>
<comment type="similarity">
    <text evidence="1 2">Belongs to the glutamate synthase family.</text>
</comment>
<evidence type="ECO:0000259" key="3">
    <source>
        <dbReference type="Pfam" id="PF01645"/>
    </source>
</evidence>
<name>A0A1G9TCK2_9BACT</name>
<dbReference type="Gene3D" id="3.20.20.70">
    <property type="entry name" value="Aldolase class I"/>
    <property type="match status" value="1"/>
</dbReference>
<dbReference type="Proteomes" id="UP000198901">
    <property type="component" value="Unassembled WGS sequence"/>
</dbReference>
<evidence type="ECO:0000313" key="4">
    <source>
        <dbReference type="EMBL" id="SDM45431.1"/>
    </source>
</evidence>
<feature type="domain" description="Glutamate synthase" evidence="3">
    <location>
        <begin position="152"/>
        <end position="470"/>
    </location>
</feature>
<dbReference type="EMBL" id="FNGS01000006">
    <property type="protein sequence ID" value="SDM45431.1"/>
    <property type="molecule type" value="Genomic_DNA"/>
</dbReference>
<dbReference type="GO" id="GO:0015930">
    <property type="term" value="F:glutamate synthase activity"/>
    <property type="evidence" value="ECO:0007669"/>
    <property type="project" value="InterPro"/>
</dbReference>
<dbReference type="RefSeq" id="WP_093205132.1">
    <property type="nucleotide sequence ID" value="NZ_FNGS01000006.1"/>
</dbReference>
<evidence type="ECO:0000313" key="5">
    <source>
        <dbReference type="Proteomes" id="UP000198901"/>
    </source>
</evidence>
<keyword evidence="5" id="KW-1185">Reference proteome</keyword>
<dbReference type="STRING" id="563176.SAMN04488090_3508"/>
<proteinExistence type="inferred from homology"/>
<dbReference type="SUPFAM" id="SSF51395">
    <property type="entry name" value="FMN-linked oxidoreductases"/>
    <property type="match status" value="1"/>
</dbReference>